<comment type="similarity">
    <text evidence="1">Belongs to the Cyclase 1 superfamily.</text>
</comment>
<accession>Q0UE64</accession>
<dbReference type="HOGENOM" id="CLU_030671_1_0_1"/>
<gene>
    <name evidence="2" type="ORF">SNOG_09950</name>
</gene>
<dbReference type="Pfam" id="PF04199">
    <property type="entry name" value="Cyclase"/>
    <property type="match status" value="1"/>
</dbReference>
<evidence type="ECO:0000256" key="1">
    <source>
        <dbReference type="ARBA" id="ARBA00007865"/>
    </source>
</evidence>
<dbReference type="PANTHER" id="PTHR34861:SF10">
    <property type="entry name" value="CYCLASE"/>
    <property type="match status" value="1"/>
</dbReference>
<dbReference type="Gene3D" id="3.50.30.50">
    <property type="entry name" value="Putative cyclase"/>
    <property type="match status" value="1"/>
</dbReference>
<dbReference type="SUPFAM" id="SSF102198">
    <property type="entry name" value="Putative cyclase"/>
    <property type="match status" value="1"/>
</dbReference>
<evidence type="ECO:0000313" key="2">
    <source>
        <dbReference type="EMBL" id="EAT82285.2"/>
    </source>
</evidence>
<dbReference type="GO" id="GO:0004061">
    <property type="term" value="F:arylformamidase activity"/>
    <property type="evidence" value="ECO:0007669"/>
    <property type="project" value="InterPro"/>
</dbReference>
<reference evidence="3" key="1">
    <citation type="journal article" date="2007" name="Plant Cell">
        <title>Dothideomycete-plant interactions illuminated by genome sequencing and EST analysis of the wheat pathogen Stagonospora nodorum.</title>
        <authorList>
            <person name="Hane J.K."/>
            <person name="Lowe R.G."/>
            <person name="Solomon P.S."/>
            <person name="Tan K.C."/>
            <person name="Schoch C.L."/>
            <person name="Spatafora J.W."/>
            <person name="Crous P.W."/>
            <person name="Kodira C."/>
            <person name="Birren B.W."/>
            <person name="Galagan J.E."/>
            <person name="Torriani S.F."/>
            <person name="McDonald B.A."/>
            <person name="Oliver R.P."/>
        </authorList>
    </citation>
    <scope>NUCLEOTIDE SEQUENCE [LARGE SCALE GENOMIC DNA]</scope>
    <source>
        <strain evidence="3">SN15 / ATCC MYA-4574 / FGSC 10173</strain>
    </source>
</reference>
<dbReference type="InterPro" id="IPR037175">
    <property type="entry name" value="KFase_sf"/>
</dbReference>
<dbReference type="eggNOG" id="ENOG502RXQJ">
    <property type="taxonomic scope" value="Eukaryota"/>
</dbReference>
<dbReference type="AlphaFoldDB" id="Q0UE64"/>
<dbReference type="GeneID" id="5977141"/>
<evidence type="ECO:0000313" key="3">
    <source>
        <dbReference type="Proteomes" id="UP000001055"/>
    </source>
</evidence>
<dbReference type="VEuPathDB" id="FungiDB:JI435_099500"/>
<proteinExistence type="inferred from homology"/>
<organism evidence="2 3">
    <name type="scientific">Phaeosphaeria nodorum (strain SN15 / ATCC MYA-4574 / FGSC 10173)</name>
    <name type="common">Glume blotch fungus</name>
    <name type="synonym">Parastagonospora nodorum</name>
    <dbReference type="NCBI Taxonomy" id="321614"/>
    <lineage>
        <taxon>Eukaryota</taxon>
        <taxon>Fungi</taxon>
        <taxon>Dikarya</taxon>
        <taxon>Ascomycota</taxon>
        <taxon>Pezizomycotina</taxon>
        <taxon>Dothideomycetes</taxon>
        <taxon>Pleosporomycetidae</taxon>
        <taxon>Pleosporales</taxon>
        <taxon>Pleosporineae</taxon>
        <taxon>Phaeosphaeriaceae</taxon>
        <taxon>Parastagonospora</taxon>
    </lineage>
</organism>
<evidence type="ECO:0008006" key="4">
    <source>
        <dbReference type="Google" id="ProtNLM"/>
    </source>
</evidence>
<dbReference type="PANTHER" id="PTHR34861">
    <property type="match status" value="1"/>
</dbReference>
<dbReference type="InParanoid" id="Q0UE64"/>
<dbReference type="EMBL" id="CH445340">
    <property type="protein sequence ID" value="EAT82285.2"/>
    <property type="molecule type" value="Genomic_DNA"/>
</dbReference>
<dbReference type="Proteomes" id="UP000001055">
    <property type="component" value="Unassembled WGS sequence"/>
</dbReference>
<dbReference type="InterPro" id="IPR007325">
    <property type="entry name" value="KFase/CYL"/>
</dbReference>
<dbReference type="RefSeq" id="XP_001800235.1">
    <property type="nucleotide sequence ID" value="XM_001800183.1"/>
</dbReference>
<dbReference type="KEGG" id="pno:SNOG_09950"/>
<sequence length="356" mass="39829">MASILKTAQDTLAEAAQNVTGGAVGNEHKFPAFDDLPKVDGMPQGCIWGFYDKDGKKDEAGAVNLLTQSVVLAASREITTGERIQLDWPLHNVQFPGFNRKEFHQKKINFTDFSEFIAMDDEVYINTQAGSQWDSLKHFAHQATQTYYNGLTHEEAGKTDTNGTHNWCERGGIVGRGVLCDWLRWYEEKNGKAPSPVSRHEIPVDELVETLKWQGTTLRQGDILMIRSGYRVLEWACSSMFSNAGEVERKSGTRDNSAAIGVQANEKTVRWLYDQHLAGLVGDTVAFEAWPPKFTDGWCLHEWLLVHWGTPIGEMWDLEKLSERCQAMGRYTFFMTSAPLHVKGGIGSPPGAIAIF</sequence>
<dbReference type="GO" id="GO:0019441">
    <property type="term" value="P:L-tryptophan catabolic process to kynurenine"/>
    <property type="evidence" value="ECO:0007669"/>
    <property type="project" value="InterPro"/>
</dbReference>
<name>Q0UE64_PHANO</name>
<protein>
    <recommendedName>
        <fullName evidence="4">Cyclase</fullName>
    </recommendedName>
</protein>